<keyword evidence="4" id="KW-1003">Cell membrane</keyword>
<accession>A0A3B1BV20</accession>
<dbReference type="PANTHER" id="PTHR30625">
    <property type="entry name" value="PROTEIN TOLQ"/>
    <property type="match status" value="1"/>
</dbReference>
<dbReference type="InterPro" id="IPR050790">
    <property type="entry name" value="ExbB/TolQ_transport"/>
</dbReference>
<dbReference type="PANTHER" id="PTHR30625:SF15">
    <property type="entry name" value="BIOPOLYMER TRANSPORT PROTEIN EXBB"/>
    <property type="match status" value="1"/>
</dbReference>
<feature type="transmembrane region" description="Helical" evidence="9">
    <location>
        <begin position="193"/>
        <end position="214"/>
    </location>
</feature>
<reference evidence="11" key="1">
    <citation type="submission" date="2018-06" db="EMBL/GenBank/DDBJ databases">
        <authorList>
            <person name="Zhirakovskaya E."/>
        </authorList>
    </citation>
    <scope>NUCLEOTIDE SEQUENCE</scope>
</reference>
<evidence type="ECO:0000256" key="6">
    <source>
        <dbReference type="ARBA" id="ARBA00022927"/>
    </source>
</evidence>
<evidence type="ECO:0000256" key="7">
    <source>
        <dbReference type="ARBA" id="ARBA00022989"/>
    </source>
</evidence>
<protein>
    <submittedName>
        <fullName evidence="11">MotA/TolQ/ExbB proton channel family protein</fullName>
    </submittedName>
</protein>
<dbReference type="InterPro" id="IPR002898">
    <property type="entry name" value="MotA_ExbB_proton_chnl"/>
</dbReference>
<comment type="similarity">
    <text evidence="2">Belongs to the ExbB/TolQ family.</text>
</comment>
<organism evidence="11">
    <name type="scientific">hydrothermal vent metagenome</name>
    <dbReference type="NCBI Taxonomy" id="652676"/>
    <lineage>
        <taxon>unclassified sequences</taxon>
        <taxon>metagenomes</taxon>
        <taxon>ecological metagenomes</taxon>
    </lineage>
</organism>
<feature type="transmembrane region" description="Helical" evidence="9">
    <location>
        <begin position="49"/>
        <end position="70"/>
    </location>
</feature>
<keyword evidence="7 9" id="KW-1133">Transmembrane helix</keyword>
<evidence type="ECO:0000256" key="3">
    <source>
        <dbReference type="ARBA" id="ARBA00022448"/>
    </source>
</evidence>
<proteinExistence type="inferred from homology"/>
<evidence type="ECO:0000256" key="1">
    <source>
        <dbReference type="ARBA" id="ARBA00004651"/>
    </source>
</evidence>
<name>A0A3B1BV20_9ZZZZ</name>
<keyword evidence="6" id="KW-0653">Protein transport</keyword>
<feature type="transmembrane region" description="Helical" evidence="9">
    <location>
        <begin position="151"/>
        <end position="173"/>
    </location>
</feature>
<dbReference type="EMBL" id="UOGE01000003">
    <property type="protein sequence ID" value="VAX16083.1"/>
    <property type="molecule type" value="Genomic_DNA"/>
</dbReference>
<comment type="subcellular location">
    <subcellularLocation>
        <location evidence="1">Cell membrane</location>
        <topology evidence="1">Multi-pass membrane protein</topology>
    </subcellularLocation>
</comment>
<keyword evidence="5 9" id="KW-0812">Transmembrane</keyword>
<dbReference type="GO" id="GO:0005886">
    <property type="term" value="C:plasma membrane"/>
    <property type="evidence" value="ECO:0007669"/>
    <property type="project" value="UniProtKB-SubCell"/>
</dbReference>
<keyword evidence="8 9" id="KW-0472">Membrane</keyword>
<evidence type="ECO:0000256" key="9">
    <source>
        <dbReference type="SAM" id="Phobius"/>
    </source>
</evidence>
<evidence type="ECO:0000256" key="5">
    <source>
        <dbReference type="ARBA" id="ARBA00022692"/>
    </source>
</evidence>
<dbReference type="GO" id="GO:0017038">
    <property type="term" value="P:protein import"/>
    <property type="evidence" value="ECO:0007669"/>
    <property type="project" value="TreeGrafter"/>
</dbReference>
<sequence>MDFKNLSGRAPLVFALAIATIILTAPHAAAQDGWFSPFWVVTIFNKGGLVMWPILLCSILGVAITIERLFHLREKNVIYKGFLVDVKSHALKGDVERALRVCKHNNVALSRIVKAGLQRGKYGVLEVERAIEAAGAHEATLLQANLRGLGVVANLAPMLGLLGTVIGMIKAFNMISQAGAGNPGLVATGISEALVTTATGLIVGIPALAAYHYFRGKVDKFVYEMEEESLQFVEDIQHAIETLASARHKSVSSGNEI</sequence>
<dbReference type="AlphaFoldDB" id="A0A3B1BV20"/>
<evidence type="ECO:0000256" key="4">
    <source>
        <dbReference type="ARBA" id="ARBA00022475"/>
    </source>
</evidence>
<evidence type="ECO:0000313" key="11">
    <source>
        <dbReference type="EMBL" id="VAX16083.1"/>
    </source>
</evidence>
<evidence type="ECO:0000256" key="8">
    <source>
        <dbReference type="ARBA" id="ARBA00023136"/>
    </source>
</evidence>
<evidence type="ECO:0000259" key="10">
    <source>
        <dbReference type="Pfam" id="PF01618"/>
    </source>
</evidence>
<evidence type="ECO:0000256" key="2">
    <source>
        <dbReference type="ARBA" id="ARBA00010442"/>
    </source>
</evidence>
<gene>
    <name evidence="11" type="ORF">MNBD_NITROSPINAE02-79</name>
</gene>
<feature type="domain" description="MotA/TolQ/ExbB proton channel" evidence="10">
    <location>
        <begin position="108"/>
        <end position="226"/>
    </location>
</feature>
<dbReference type="Pfam" id="PF01618">
    <property type="entry name" value="MotA_ExbB"/>
    <property type="match status" value="1"/>
</dbReference>
<keyword evidence="3" id="KW-0813">Transport</keyword>